<sequence length="427" mass="47390">MASSGIKHVVVIGGGFAGLNFIKALANDKHYTITLVDKNNYNQFTPLVYQVATGFLEPSNISYPFRKFLRKRKNIRFHLGELTKIDAAAHRVYINNVILEYDYLVLAFGSISNFFGNDTLKSNTIPMKTLTDGLGMRNTLLQSLEEACNTTDETLRKKLLTIVVAGGGPTGVEVSGMLGEMRKDIIQKDYPELKNAMGDIYIVDGAKALLSQMSEQAQLDATKTLEKLGIKIITNTFINSYENDEVKLSGGNIIQTKNLIWAAGVTGNVIEGIPPSAYGHGKRIMVDEYNHVAELDDVYAVGDNCLLAGDKKFPNGHAQLAQPAIQQGRHLAKNFKALAKGKAQQPFAYYDKGVMAIIGKNYAVVDLTKPKMHVKGFPALFVWLFIHIASLIAFDNKLKTLYNWIIAYFTKDQSLRMVIKTNDKIQR</sequence>
<keyword evidence="6" id="KW-0520">NAD</keyword>
<dbReference type="InterPro" id="IPR045024">
    <property type="entry name" value="NDH-2"/>
</dbReference>
<evidence type="ECO:0000256" key="3">
    <source>
        <dbReference type="ARBA" id="ARBA00022630"/>
    </source>
</evidence>
<evidence type="ECO:0000313" key="11">
    <source>
        <dbReference type="Proteomes" id="UP000199031"/>
    </source>
</evidence>
<dbReference type="PANTHER" id="PTHR43706">
    <property type="entry name" value="NADH DEHYDROGENASE"/>
    <property type="match status" value="1"/>
</dbReference>
<dbReference type="SUPFAM" id="SSF51905">
    <property type="entry name" value="FAD/NAD(P)-binding domain"/>
    <property type="match status" value="2"/>
</dbReference>
<dbReference type="GO" id="GO:0050136">
    <property type="term" value="F:NADH dehydrogenase (quinone) (non-electrogenic) activity"/>
    <property type="evidence" value="ECO:0007669"/>
    <property type="project" value="UniProtKB-EC"/>
</dbReference>
<dbReference type="AlphaFoldDB" id="A0A1I5TML8"/>
<dbReference type="STRING" id="1465490.SAMN05444277_102204"/>
<keyword evidence="4" id="KW-0274">FAD</keyword>
<feature type="domain" description="FAD/NAD(P)-binding" evidence="9">
    <location>
        <begin position="8"/>
        <end position="328"/>
    </location>
</feature>
<dbReference type="PANTHER" id="PTHR43706:SF47">
    <property type="entry name" value="EXTERNAL NADH-UBIQUINONE OXIDOREDUCTASE 1, MITOCHONDRIAL-RELATED"/>
    <property type="match status" value="1"/>
</dbReference>
<dbReference type="PRINTS" id="PR00411">
    <property type="entry name" value="PNDRDTASEI"/>
</dbReference>
<evidence type="ECO:0000256" key="7">
    <source>
        <dbReference type="ARBA" id="ARBA00047599"/>
    </source>
</evidence>
<dbReference type="Gene3D" id="3.50.50.100">
    <property type="match status" value="1"/>
</dbReference>
<organism evidence="10 11">
    <name type="scientific">Parafilimonas terrae</name>
    <dbReference type="NCBI Taxonomy" id="1465490"/>
    <lineage>
        <taxon>Bacteria</taxon>
        <taxon>Pseudomonadati</taxon>
        <taxon>Bacteroidota</taxon>
        <taxon>Chitinophagia</taxon>
        <taxon>Chitinophagales</taxon>
        <taxon>Chitinophagaceae</taxon>
        <taxon>Parafilimonas</taxon>
    </lineage>
</organism>
<evidence type="ECO:0000313" key="10">
    <source>
        <dbReference type="EMBL" id="SFP84121.1"/>
    </source>
</evidence>
<comment type="similarity">
    <text evidence="1">Belongs to the NADH dehydrogenase family.</text>
</comment>
<accession>A0A1I5TML8</accession>
<evidence type="ECO:0000256" key="4">
    <source>
        <dbReference type="ARBA" id="ARBA00022827"/>
    </source>
</evidence>
<reference evidence="10 11" key="1">
    <citation type="submission" date="2016-10" db="EMBL/GenBank/DDBJ databases">
        <authorList>
            <person name="de Groot N.N."/>
        </authorList>
    </citation>
    <scope>NUCLEOTIDE SEQUENCE [LARGE SCALE GENOMIC DNA]</scope>
    <source>
        <strain evidence="10 11">DSM 28286</strain>
    </source>
</reference>
<comment type="catalytic activity">
    <reaction evidence="7">
        <text>a quinone + NADH + H(+) = a quinol + NAD(+)</text>
        <dbReference type="Rhea" id="RHEA:46160"/>
        <dbReference type="ChEBI" id="CHEBI:15378"/>
        <dbReference type="ChEBI" id="CHEBI:24646"/>
        <dbReference type="ChEBI" id="CHEBI:57540"/>
        <dbReference type="ChEBI" id="CHEBI:57945"/>
        <dbReference type="ChEBI" id="CHEBI:132124"/>
        <dbReference type="EC" id="1.6.5.9"/>
    </reaction>
</comment>
<keyword evidence="11" id="KW-1185">Reference proteome</keyword>
<keyword evidence="3" id="KW-0285">Flavoprotein</keyword>
<evidence type="ECO:0000259" key="9">
    <source>
        <dbReference type="Pfam" id="PF07992"/>
    </source>
</evidence>
<proteinExistence type="inferred from homology"/>
<keyword evidence="5" id="KW-0560">Oxidoreductase</keyword>
<evidence type="ECO:0000256" key="1">
    <source>
        <dbReference type="ARBA" id="ARBA00005272"/>
    </source>
</evidence>
<gene>
    <name evidence="10" type="ORF">SAMN05444277_102204</name>
</gene>
<keyword evidence="8" id="KW-0472">Membrane</keyword>
<feature type="transmembrane region" description="Helical" evidence="8">
    <location>
        <begin position="376"/>
        <end position="394"/>
    </location>
</feature>
<evidence type="ECO:0000256" key="2">
    <source>
        <dbReference type="ARBA" id="ARBA00012637"/>
    </source>
</evidence>
<dbReference type="RefSeq" id="WP_090655834.1">
    <property type="nucleotide sequence ID" value="NZ_FOXQ01000002.1"/>
</dbReference>
<dbReference type="OrthoDB" id="9781621at2"/>
<dbReference type="Pfam" id="PF07992">
    <property type="entry name" value="Pyr_redox_2"/>
    <property type="match status" value="1"/>
</dbReference>
<protein>
    <recommendedName>
        <fullName evidence="2">NADH:ubiquinone reductase (non-electrogenic)</fullName>
        <ecNumber evidence="2">1.6.5.9</ecNumber>
    </recommendedName>
</protein>
<dbReference type="InterPro" id="IPR036188">
    <property type="entry name" value="FAD/NAD-bd_sf"/>
</dbReference>
<dbReference type="InterPro" id="IPR023753">
    <property type="entry name" value="FAD/NAD-binding_dom"/>
</dbReference>
<keyword evidence="8" id="KW-1133">Transmembrane helix</keyword>
<evidence type="ECO:0000256" key="5">
    <source>
        <dbReference type="ARBA" id="ARBA00023002"/>
    </source>
</evidence>
<evidence type="ECO:0000256" key="6">
    <source>
        <dbReference type="ARBA" id="ARBA00023027"/>
    </source>
</evidence>
<dbReference type="PRINTS" id="PR00368">
    <property type="entry name" value="FADPNR"/>
</dbReference>
<name>A0A1I5TML8_9BACT</name>
<dbReference type="Proteomes" id="UP000199031">
    <property type="component" value="Unassembled WGS sequence"/>
</dbReference>
<keyword evidence="8" id="KW-0812">Transmembrane</keyword>
<dbReference type="EC" id="1.6.5.9" evidence="2"/>
<dbReference type="EMBL" id="FOXQ01000002">
    <property type="protein sequence ID" value="SFP84121.1"/>
    <property type="molecule type" value="Genomic_DNA"/>
</dbReference>
<evidence type="ECO:0000256" key="8">
    <source>
        <dbReference type="SAM" id="Phobius"/>
    </source>
</evidence>